<dbReference type="Pfam" id="PF01738">
    <property type="entry name" value="DLH"/>
    <property type="match status" value="1"/>
</dbReference>
<dbReference type="Proteomes" id="UP000243180">
    <property type="component" value="Chromosome"/>
</dbReference>
<dbReference type="Gene3D" id="3.40.50.1820">
    <property type="entry name" value="alpha/beta hydrolase"/>
    <property type="match status" value="1"/>
</dbReference>
<gene>
    <name evidence="3" type="ORF">SCL_0758</name>
</gene>
<dbReference type="EMBL" id="AP014879">
    <property type="protein sequence ID" value="BAV33078.1"/>
    <property type="molecule type" value="Genomic_DNA"/>
</dbReference>
<evidence type="ECO:0000313" key="4">
    <source>
        <dbReference type="Proteomes" id="UP000243180"/>
    </source>
</evidence>
<accession>A0A1B4XE58</accession>
<dbReference type="InParanoid" id="A0A1B4XE58"/>
<dbReference type="GO" id="GO:0052689">
    <property type="term" value="F:carboxylic ester hydrolase activity"/>
    <property type="evidence" value="ECO:0007669"/>
    <property type="project" value="UniProtKB-ARBA"/>
</dbReference>
<reference evidence="3 4" key="1">
    <citation type="submission" date="2015-05" db="EMBL/GenBank/DDBJ databases">
        <title>Complete genome sequence of a sulfur-oxidizing gammaproteobacterium strain HA5.</title>
        <authorList>
            <person name="Miura A."/>
            <person name="Kojima H."/>
            <person name="Fukui M."/>
        </authorList>
    </citation>
    <scope>NUCLEOTIDE SEQUENCE [LARGE SCALE GENOMIC DNA]</scope>
    <source>
        <strain evidence="3 4">HA5</strain>
    </source>
</reference>
<name>A0A1B4XE58_9GAMM</name>
<organism evidence="3 4">
    <name type="scientific">Sulfuricaulis limicola</name>
    <dbReference type="NCBI Taxonomy" id="1620215"/>
    <lineage>
        <taxon>Bacteria</taxon>
        <taxon>Pseudomonadati</taxon>
        <taxon>Pseudomonadota</taxon>
        <taxon>Gammaproteobacteria</taxon>
        <taxon>Acidiferrobacterales</taxon>
        <taxon>Acidiferrobacteraceae</taxon>
        <taxon>Sulfuricaulis</taxon>
    </lineage>
</organism>
<dbReference type="PANTHER" id="PTHR22946">
    <property type="entry name" value="DIENELACTONE HYDROLASE DOMAIN-CONTAINING PROTEIN-RELATED"/>
    <property type="match status" value="1"/>
</dbReference>
<evidence type="ECO:0000259" key="2">
    <source>
        <dbReference type="Pfam" id="PF01738"/>
    </source>
</evidence>
<evidence type="ECO:0000256" key="1">
    <source>
        <dbReference type="ARBA" id="ARBA00022801"/>
    </source>
</evidence>
<feature type="domain" description="Dienelactone hydrolase" evidence="2">
    <location>
        <begin position="85"/>
        <end position="213"/>
    </location>
</feature>
<dbReference type="KEGG" id="slim:SCL_0758"/>
<dbReference type="InterPro" id="IPR050261">
    <property type="entry name" value="FrsA_esterase"/>
</dbReference>
<evidence type="ECO:0000313" key="3">
    <source>
        <dbReference type="EMBL" id="BAV33078.1"/>
    </source>
</evidence>
<dbReference type="InterPro" id="IPR002925">
    <property type="entry name" value="Dienelactn_hydro"/>
</dbReference>
<dbReference type="AlphaFoldDB" id="A0A1B4XE58"/>
<dbReference type="InterPro" id="IPR029058">
    <property type="entry name" value="AB_hydrolase_fold"/>
</dbReference>
<dbReference type="PANTHER" id="PTHR22946:SF9">
    <property type="entry name" value="POLYKETIDE TRANSFERASE AF380"/>
    <property type="match status" value="1"/>
</dbReference>
<dbReference type="RefSeq" id="WP_172425909.1">
    <property type="nucleotide sequence ID" value="NZ_AP014879.1"/>
</dbReference>
<proteinExistence type="predicted"/>
<keyword evidence="1" id="KW-0378">Hydrolase</keyword>
<keyword evidence="4" id="KW-1185">Reference proteome</keyword>
<protein>
    <submittedName>
        <fullName evidence="3">DeoR family transcriptional regulator</fullName>
    </submittedName>
</protein>
<sequence length="222" mass="23550">MDFRNHERAVTIPMDAAVHQGTLAVPAAATGLVLFAHGSGSGRLSPRNNYVARILRENGVATLLFDLLTEAEDRIYENRFDIDLLTHRLLLATQWAGQQPATRALALGYFGASTGAAAALRAAAALGPGIGAVVSRGGRPDLALDDLPRVQAPTLLIVGGNDAAVIELNRAAYRELCGEKELKIIPGATHLFEEPGTLEQVAAAAADWFRRHLNGKGAASWN</sequence>
<dbReference type="SUPFAM" id="SSF53474">
    <property type="entry name" value="alpha/beta-Hydrolases"/>
    <property type="match status" value="1"/>
</dbReference>